<dbReference type="Proteomes" id="UP000186132">
    <property type="component" value="Unassembled WGS sequence"/>
</dbReference>
<protein>
    <submittedName>
        <fullName evidence="5">Dolichol-phosphate mannosyltransferase</fullName>
    </submittedName>
</protein>
<proteinExistence type="inferred from homology"/>
<evidence type="ECO:0000259" key="4">
    <source>
        <dbReference type="Pfam" id="PF00535"/>
    </source>
</evidence>
<dbReference type="AlphaFoldDB" id="A0A1M5MVH2"/>
<dbReference type="InterPro" id="IPR039528">
    <property type="entry name" value="DPM1-like"/>
</dbReference>
<reference evidence="5 6" key="1">
    <citation type="submission" date="2016-11" db="EMBL/GenBank/DDBJ databases">
        <authorList>
            <person name="Jaros S."/>
            <person name="Januszkiewicz K."/>
            <person name="Wedrychowicz H."/>
        </authorList>
    </citation>
    <scope>NUCLEOTIDE SEQUENCE [LARGE SCALE GENOMIC DNA]</scope>
    <source>
        <strain evidence="5 6">DSM 45627</strain>
    </source>
</reference>
<dbReference type="RefSeq" id="WP_073390904.1">
    <property type="nucleotide sequence ID" value="NZ_FQVU01000003.1"/>
</dbReference>
<dbReference type="Gene3D" id="3.90.550.10">
    <property type="entry name" value="Spore Coat Polysaccharide Biosynthesis Protein SpsA, Chain A"/>
    <property type="match status" value="1"/>
</dbReference>
<dbReference type="OrthoDB" id="9810303at2"/>
<dbReference type="FunFam" id="3.90.550.10:FF:000122">
    <property type="entry name" value="Dolichol-phosphate mannosyltransferase subunit 1"/>
    <property type="match status" value="1"/>
</dbReference>
<gene>
    <name evidence="5" type="ORF">SAMN05443575_2837</name>
</gene>
<evidence type="ECO:0000256" key="1">
    <source>
        <dbReference type="ARBA" id="ARBA00006739"/>
    </source>
</evidence>
<keyword evidence="2 5" id="KW-0328">Glycosyltransferase</keyword>
<dbReference type="CDD" id="cd06442">
    <property type="entry name" value="DPM1_like"/>
    <property type="match status" value="1"/>
</dbReference>
<dbReference type="GO" id="GO:0016020">
    <property type="term" value="C:membrane"/>
    <property type="evidence" value="ECO:0007669"/>
    <property type="project" value="GOC"/>
</dbReference>
<organism evidence="5 6">
    <name type="scientific">Jatrophihabitans endophyticus</name>
    <dbReference type="NCBI Taxonomy" id="1206085"/>
    <lineage>
        <taxon>Bacteria</taxon>
        <taxon>Bacillati</taxon>
        <taxon>Actinomycetota</taxon>
        <taxon>Actinomycetes</taxon>
        <taxon>Jatrophihabitantales</taxon>
        <taxon>Jatrophihabitantaceae</taxon>
        <taxon>Jatrophihabitans</taxon>
    </lineage>
</organism>
<sequence>MSPQTVGRVLVVIPTYDERDNIEIILARLRSAVPTAHVLVVDDGSPDGTGKLVESLADDDDHVHLLQRTEKRGLGAAYVAGFRWGLDAGYDVLVEMDADGSHSPEQLPRLLTALADADLVLGSRWVPGGSVVNWPRSRQLISQGGSLYSRLALGVALRDVTGGYRAFRRDVLEGIDYAGVASQGYCFQIDLATRALRAGYRVVEVPITFVERERGESKMSGDIVREALIRVSQWGLAHRRDQLRARWGRRR</sequence>
<keyword evidence="3 5" id="KW-0808">Transferase</keyword>
<evidence type="ECO:0000313" key="6">
    <source>
        <dbReference type="Proteomes" id="UP000186132"/>
    </source>
</evidence>
<dbReference type="SUPFAM" id="SSF53448">
    <property type="entry name" value="Nucleotide-diphospho-sugar transferases"/>
    <property type="match status" value="1"/>
</dbReference>
<dbReference type="PANTHER" id="PTHR43398">
    <property type="entry name" value="DOLICHOL-PHOSPHATE MANNOSYLTRANSFERASE SUBUNIT 1"/>
    <property type="match status" value="1"/>
</dbReference>
<dbReference type="GO" id="GO:0009247">
    <property type="term" value="P:glycolipid biosynthetic process"/>
    <property type="evidence" value="ECO:0007669"/>
    <property type="project" value="TreeGrafter"/>
</dbReference>
<dbReference type="InterPro" id="IPR001173">
    <property type="entry name" value="Glyco_trans_2-like"/>
</dbReference>
<comment type="similarity">
    <text evidence="1">Belongs to the glycosyltransferase 2 family.</text>
</comment>
<evidence type="ECO:0000313" key="5">
    <source>
        <dbReference type="EMBL" id="SHG81132.1"/>
    </source>
</evidence>
<dbReference type="InterPro" id="IPR029044">
    <property type="entry name" value="Nucleotide-diphossugar_trans"/>
</dbReference>
<dbReference type="Pfam" id="PF00535">
    <property type="entry name" value="Glycos_transf_2"/>
    <property type="match status" value="1"/>
</dbReference>
<dbReference type="STRING" id="1206085.SAMN05443575_2837"/>
<evidence type="ECO:0000256" key="2">
    <source>
        <dbReference type="ARBA" id="ARBA00022676"/>
    </source>
</evidence>
<dbReference type="PANTHER" id="PTHR43398:SF1">
    <property type="entry name" value="DOLICHOL-PHOSPHATE MANNOSYLTRANSFERASE SUBUNIT 1"/>
    <property type="match status" value="1"/>
</dbReference>
<accession>A0A1M5MVH2</accession>
<feature type="domain" description="Glycosyltransferase 2-like" evidence="4">
    <location>
        <begin position="11"/>
        <end position="173"/>
    </location>
</feature>
<keyword evidence="6" id="KW-1185">Reference proteome</keyword>
<dbReference type="GO" id="GO:0004582">
    <property type="term" value="F:dolichyl-phosphate beta-D-mannosyltransferase activity"/>
    <property type="evidence" value="ECO:0007669"/>
    <property type="project" value="InterPro"/>
</dbReference>
<dbReference type="EMBL" id="FQVU01000003">
    <property type="protein sequence ID" value="SHG81132.1"/>
    <property type="molecule type" value="Genomic_DNA"/>
</dbReference>
<evidence type="ECO:0000256" key="3">
    <source>
        <dbReference type="ARBA" id="ARBA00022679"/>
    </source>
</evidence>
<name>A0A1M5MVH2_9ACTN</name>